<proteinExistence type="predicted"/>
<reference evidence="2" key="1">
    <citation type="submission" date="2023-07" db="EMBL/GenBank/DDBJ databases">
        <title>Sorghum-associated microbial communities from plants grown in Nebraska, USA.</title>
        <authorList>
            <person name="Schachtman D."/>
        </authorList>
    </citation>
    <scope>NUCLEOTIDE SEQUENCE</scope>
    <source>
        <strain evidence="2">3432</strain>
    </source>
</reference>
<dbReference type="AlphaFoldDB" id="A0AAW8M8I9"/>
<evidence type="ECO:0000313" key="2">
    <source>
        <dbReference type="EMBL" id="MDR6957993.1"/>
    </source>
</evidence>
<dbReference type="RefSeq" id="WP_310359446.1">
    <property type="nucleotide sequence ID" value="NZ_JAVDVC010000003.1"/>
</dbReference>
<protein>
    <submittedName>
        <fullName evidence="2">Acetyl esterase</fullName>
        <ecNumber evidence="2">3.1.1.-</ecNumber>
    </submittedName>
</protein>
<dbReference type="PANTHER" id="PTHR23025">
    <property type="entry name" value="TRIACYLGLYCEROL LIPASE"/>
    <property type="match status" value="1"/>
</dbReference>
<dbReference type="GO" id="GO:0019433">
    <property type="term" value="P:triglyceride catabolic process"/>
    <property type="evidence" value="ECO:0007669"/>
    <property type="project" value="TreeGrafter"/>
</dbReference>
<keyword evidence="2" id="KW-0378">Hydrolase</keyword>
<dbReference type="InterPro" id="IPR013094">
    <property type="entry name" value="AB_hydrolase_3"/>
</dbReference>
<accession>A0AAW8M8I9</accession>
<dbReference type="SUPFAM" id="SSF53474">
    <property type="entry name" value="alpha/beta-Hydrolases"/>
    <property type="match status" value="1"/>
</dbReference>
<dbReference type="Gene3D" id="3.40.50.1820">
    <property type="entry name" value="alpha/beta hydrolase"/>
    <property type="match status" value="1"/>
</dbReference>
<dbReference type="EMBL" id="JAVDVC010000003">
    <property type="protein sequence ID" value="MDR6957993.1"/>
    <property type="molecule type" value="Genomic_DNA"/>
</dbReference>
<evidence type="ECO:0000313" key="3">
    <source>
        <dbReference type="Proteomes" id="UP001252613"/>
    </source>
</evidence>
<dbReference type="GO" id="GO:0004806">
    <property type="term" value="F:triacylglycerol lipase activity"/>
    <property type="evidence" value="ECO:0007669"/>
    <property type="project" value="TreeGrafter"/>
</dbReference>
<organism evidence="2 3">
    <name type="scientific">Pseudomonas brassicacearum</name>
    <dbReference type="NCBI Taxonomy" id="930166"/>
    <lineage>
        <taxon>Bacteria</taxon>
        <taxon>Pseudomonadati</taxon>
        <taxon>Pseudomonadota</taxon>
        <taxon>Gammaproteobacteria</taxon>
        <taxon>Pseudomonadales</taxon>
        <taxon>Pseudomonadaceae</taxon>
        <taxon>Pseudomonas</taxon>
    </lineage>
</organism>
<comment type="caution">
    <text evidence="2">The sequence shown here is derived from an EMBL/GenBank/DDBJ whole genome shotgun (WGS) entry which is preliminary data.</text>
</comment>
<dbReference type="Proteomes" id="UP001252613">
    <property type="component" value="Unassembled WGS sequence"/>
</dbReference>
<dbReference type="PANTHER" id="PTHR23025:SF3">
    <property type="entry name" value="HORMONE-SENSITIVE LIPASE"/>
    <property type="match status" value="1"/>
</dbReference>
<dbReference type="EC" id="3.1.1.-" evidence="2"/>
<evidence type="ECO:0000259" key="1">
    <source>
        <dbReference type="Pfam" id="PF07859"/>
    </source>
</evidence>
<feature type="domain" description="Alpha/beta hydrolase fold-3" evidence="1">
    <location>
        <begin position="90"/>
        <end position="295"/>
    </location>
</feature>
<dbReference type="InterPro" id="IPR029058">
    <property type="entry name" value="AB_hydrolase_fold"/>
</dbReference>
<name>A0AAW8M8I9_9PSED</name>
<sequence length="320" mass="35009">MRRDESLSAAPGSVHPDLIAVATTLKEQGLLPIVQGDVENVRAQLERINAWAAQRSVPLSYERTLTFSVNGRMVPCKLYWPDGDETPWLMFYCHGGGFRHGSLAGWDAPLRQWVRETGLAVLSIDYALSPQYRFPVAFEEVVSIASRVMKLGSITDCPVRGYALGGDSAGANLALGAAVALRDAGIDALRQLVLFYGSYSRNVTSDSWQRLGGYGGQNLSAETMSAYWTSYLGNDEDDWRVQPIIADLAGLPPVRMVVGELDPLLDENHELADKLREGGVATNLEVLANMTHGFIRFNEVAPVVQDVIRTQGAALRKALF</sequence>
<dbReference type="Pfam" id="PF07859">
    <property type="entry name" value="Abhydrolase_3"/>
    <property type="match status" value="1"/>
</dbReference>
<dbReference type="GO" id="GO:0005829">
    <property type="term" value="C:cytosol"/>
    <property type="evidence" value="ECO:0007669"/>
    <property type="project" value="TreeGrafter"/>
</dbReference>
<gene>
    <name evidence="2" type="ORF">J2W43_001974</name>
</gene>
<dbReference type="GO" id="GO:0004771">
    <property type="term" value="F:sterol ester esterase activity"/>
    <property type="evidence" value="ECO:0007669"/>
    <property type="project" value="TreeGrafter"/>
</dbReference>